<dbReference type="GO" id="GO:0005840">
    <property type="term" value="C:ribosome"/>
    <property type="evidence" value="ECO:0007669"/>
    <property type="project" value="UniProtKB-KW"/>
</dbReference>
<dbReference type="SUPFAM" id="SSF54736">
    <property type="entry name" value="ClpS-like"/>
    <property type="match status" value="1"/>
</dbReference>
<dbReference type="Proteomes" id="UP000030748">
    <property type="component" value="Unassembled WGS sequence"/>
</dbReference>
<proteinExistence type="predicted"/>
<reference evidence="4 5" key="1">
    <citation type="journal article" date="2013" name="Proc. Natl. Acad. Sci. U.S.A.">
        <title>Fine-scale variation in meiotic recombination in Mimulus inferred from population shotgun sequencing.</title>
        <authorList>
            <person name="Hellsten U."/>
            <person name="Wright K.M."/>
            <person name="Jenkins J."/>
            <person name="Shu S."/>
            <person name="Yuan Y."/>
            <person name="Wessler S.R."/>
            <person name="Schmutz J."/>
            <person name="Willis J.H."/>
            <person name="Rokhsar D.S."/>
        </authorList>
    </citation>
    <scope>NUCLEOTIDE SEQUENCE [LARGE SCALE GENOMIC DNA]</scope>
    <source>
        <strain evidence="5">cv. DUN x IM62</strain>
    </source>
</reference>
<dbReference type="GO" id="GO:0003729">
    <property type="term" value="F:mRNA binding"/>
    <property type="evidence" value="ECO:0000318"/>
    <property type="project" value="GO_Central"/>
</dbReference>
<evidence type="ECO:0000313" key="4">
    <source>
        <dbReference type="EMBL" id="EYU44499.1"/>
    </source>
</evidence>
<accession>A0A022RWS8</accession>
<dbReference type="STRING" id="4155.A0A022RWS8"/>
<evidence type="ECO:0000256" key="1">
    <source>
        <dbReference type="ARBA" id="ARBA00022980"/>
    </source>
</evidence>
<feature type="domain" description="Large ribosomal subunit protein bL12 C-terminal" evidence="3">
    <location>
        <begin position="38"/>
        <end position="80"/>
    </location>
</feature>
<dbReference type="GO" id="GO:1990904">
    <property type="term" value="C:ribonucleoprotein complex"/>
    <property type="evidence" value="ECO:0007669"/>
    <property type="project" value="UniProtKB-KW"/>
</dbReference>
<evidence type="ECO:0000313" key="5">
    <source>
        <dbReference type="Proteomes" id="UP000030748"/>
    </source>
</evidence>
<evidence type="ECO:0000256" key="2">
    <source>
        <dbReference type="ARBA" id="ARBA00023274"/>
    </source>
</evidence>
<organism evidence="4 5">
    <name type="scientific">Erythranthe guttata</name>
    <name type="common">Yellow monkey flower</name>
    <name type="synonym">Mimulus guttatus</name>
    <dbReference type="NCBI Taxonomy" id="4155"/>
    <lineage>
        <taxon>Eukaryota</taxon>
        <taxon>Viridiplantae</taxon>
        <taxon>Streptophyta</taxon>
        <taxon>Embryophyta</taxon>
        <taxon>Tracheophyta</taxon>
        <taxon>Spermatophyta</taxon>
        <taxon>Magnoliopsida</taxon>
        <taxon>eudicotyledons</taxon>
        <taxon>Gunneridae</taxon>
        <taxon>Pentapetalae</taxon>
        <taxon>asterids</taxon>
        <taxon>lamiids</taxon>
        <taxon>Lamiales</taxon>
        <taxon>Phrymaceae</taxon>
        <taxon>Erythranthe</taxon>
    </lineage>
</organism>
<dbReference type="InterPro" id="IPR013823">
    <property type="entry name" value="Ribosomal_bL12_C"/>
</dbReference>
<dbReference type="PANTHER" id="PTHR45987:SF11">
    <property type="entry name" value="OS07G0626100 PROTEIN"/>
    <property type="match status" value="1"/>
</dbReference>
<dbReference type="GO" id="GO:0006412">
    <property type="term" value="P:translation"/>
    <property type="evidence" value="ECO:0000318"/>
    <property type="project" value="GO_Central"/>
</dbReference>
<keyword evidence="1" id="KW-0689">Ribosomal protein</keyword>
<keyword evidence="2" id="KW-0687">Ribonucleoprotein</keyword>
<dbReference type="GO" id="GO:0003735">
    <property type="term" value="F:structural constituent of ribosome"/>
    <property type="evidence" value="ECO:0000318"/>
    <property type="project" value="GO_Central"/>
</dbReference>
<dbReference type="InterPro" id="IPR000206">
    <property type="entry name" value="Ribosomal_bL12"/>
</dbReference>
<dbReference type="InterPro" id="IPR014719">
    <property type="entry name" value="Ribosomal_bL12_C/ClpS-like"/>
</dbReference>
<protein>
    <recommendedName>
        <fullName evidence="3">Large ribosomal subunit protein bL12 C-terminal domain-containing protein</fullName>
    </recommendedName>
</protein>
<sequence>MPQNGNQPLRPRGLCTRPVVPFPVAAPPPQPQKEKMAFDVKLKKFDPTSKLKVMKEIRASTDLGLWEAKDLVEKRPSEVK</sequence>
<evidence type="ECO:0000259" key="3">
    <source>
        <dbReference type="Pfam" id="PF00542"/>
    </source>
</evidence>
<dbReference type="AlphaFoldDB" id="A0A022RWS8"/>
<dbReference type="PANTHER" id="PTHR45987">
    <property type="entry name" value="39S RIBOSOMAL PROTEIN L12"/>
    <property type="match status" value="1"/>
</dbReference>
<dbReference type="Pfam" id="PF00542">
    <property type="entry name" value="Ribosomal_L12"/>
    <property type="match status" value="1"/>
</dbReference>
<name>A0A022RWS8_ERYGU</name>
<dbReference type="EMBL" id="KI630214">
    <property type="protein sequence ID" value="EYU44499.1"/>
    <property type="molecule type" value="Genomic_DNA"/>
</dbReference>
<keyword evidence="5" id="KW-1185">Reference proteome</keyword>
<gene>
    <name evidence="4" type="ORF">MIMGU_mgv11b016936mg</name>
</gene>
<dbReference type="Gene3D" id="3.30.1390.10">
    <property type="match status" value="1"/>
</dbReference>